<name>A0A2T7NCN2_POMCA</name>
<reference evidence="1 2" key="1">
    <citation type="submission" date="2018-04" db="EMBL/GenBank/DDBJ databases">
        <title>The genome of golden apple snail Pomacea canaliculata provides insight into stress tolerance and invasive adaptation.</title>
        <authorList>
            <person name="Liu C."/>
            <person name="Liu B."/>
            <person name="Ren Y."/>
            <person name="Zhang Y."/>
            <person name="Wang H."/>
            <person name="Li S."/>
            <person name="Jiang F."/>
            <person name="Yin L."/>
            <person name="Zhang G."/>
            <person name="Qian W."/>
            <person name="Fan W."/>
        </authorList>
    </citation>
    <scope>NUCLEOTIDE SEQUENCE [LARGE SCALE GENOMIC DNA]</scope>
    <source>
        <strain evidence="1">SZHN2017</strain>
        <tissue evidence="1">Muscle</tissue>
    </source>
</reference>
<dbReference type="Proteomes" id="UP000245119">
    <property type="component" value="Linkage Group LG14"/>
</dbReference>
<evidence type="ECO:0000313" key="1">
    <source>
        <dbReference type="EMBL" id="PVD18915.1"/>
    </source>
</evidence>
<accession>A0A2T7NCN2</accession>
<dbReference type="EMBL" id="PZQS01000014">
    <property type="protein sequence ID" value="PVD18915.1"/>
    <property type="molecule type" value="Genomic_DNA"/>
</dbReference>
<evidence type="ECO:0000313" key="2">
    <source>
        <dbReference type="Proteomes" id="UP000245119"/>
    </source>
</evidence>
<sequence>MRSRCTYELLEGKTCHCDAAFSGTATCDWKLDTFVAVEDRLDEMGGLCSRSSNQRELVQTGVREGRVVVVTRSTTDFPGDSTGGWSGNVYRIIGANQVMYQSQPVPDDLRSQLGEGDLTIEGRRARIRFRANNGNLDQNMHGTTVFGLLDNGLLNAFHC</sequence>
<comment type="caution">
    <text evidence="1">The sequence shown here is derived from an EMBL/GenBank/DDBJ whole genome shotgun (WGS) entry which is preliminary data.</text>
</comment>
<proteinExistence type="predicted"/>
<gene>
    <name evidence="1" type="ORF">C0Q70_21474</name>
</gene>
<dbReference type="AlphaFoldDB" id="A0A2T7NCN2"/>
<keyword evidence="2" id="KW-1185">Reference proteome</keyword>
<organism evidence="1 2">
    <name type="scientific">Pomacea canaliculata</name>
    <name type="common">Golden apple snail</name>
    <dbReference type="NCBI Taxonomy" id="400727"/>
    <lineage>
        <taxon>Eukaryota</taxon>
        <taxon>Metazoa</taxon>
        <taxon>Spiralia</taxon>
        <taxon>Lophotrochozoa</taxon>
        <taxon>Mollusca</taxon>
        <taxon>Gastropoda</taxon>
        <taxon>Caenogastropoda</taxon>
        <taxon>Architaenioglossa</taxon>
        <taxon>Ampullarioidea</taxon>
        <taxon>Ampullariidae</taxon>
        <taxon>Pomacea</taxon>
    </lineage>
</organism>
<protein>
    <submittedName>
        <fullName evidence="1">Uncharacterized protein</fullName>
    </submittedName>
</protein>